<feature type="region of interest" description="Disordered" evidence="7">
    <location>
        <begin position="285"/>
        <end position="309"/>
    </location>
</feature>
<dbReference type="InterPro" id="IPR039355">
    <property type="entry name" value="Transcription_factor_GATA"/>
</dbReference>
<evidence type="ECO:0000256" key="6">
    <source>
        <dbReference type="PROSITE-ProRule" id="PRU00094"/>
    </source>
</evidence>
<dbReference type="SUPFAM" id="SSF57716">
    <property type="entry name" value="Glucocorticoid receptor-like (DNA-binding domain)"/>
    <property type="match status" value="1"/>
</dbReference>
<feature type="compositionally biased region" description="Polar residues" evidence="7">
    <location>
        <begin position="648"/>
        <end position="664"/>
    </location>
</feature>
<dbReference type="InterPro" id="IPR013088">
    <property type="entry name" value="Znf_NHR/GATA"/>
</dbReference>
<keyword evidence="4" id="KW-0862">Zinc</keyword>
<evidence type="ECO:0000256" key="3">
    <source>
        <dbReference type="ARBA" id="ARBA00022771"/>
    </source>
</evidence>
<dbReference type="GO" id="GO:0045944">
    <property type="term" value="P:positive regulation of transcription by RNA polymerase II"/>
    <property type="evidence" value="ECO:0007669"/>
    <property type="project" value="TreeGrafter"/>
</dbReference>
<evidence type="ECO:0000313" key="10">
    <source>
        <dbReference type="Proteomes" id="UP001201163"/>
    </source>
</evidence>
<dbReference type="Proteomes" id="UP001201163">
    <property type="component" value="Unassembled WGS sequence"/>
</dbReference>
<dbReference type="PANTHER" id="PTHR10071">
    <property type="entry name" value="TRANSCRIPTION FACTOR GATA FAMILY MEMBER"/>
    <property type="match status" value="1"/>
</dbReference>
<dbReference type="PROSITE" id="PS50114">
    <property type="entry name" value="GATA_ZN_FINGER_2"/>
    <property type="match status" value="1"/>
</dbReference>
<comment type="caution">
    <text evidence="9">The sequence shown here is derived from an EMBL/GenBank/DDBJ whole genome shotgun (WGS) entry which is preliminary data.</text>
</comment>
<dbReference type="Pfam" id="PF08550">
    <property type="entry name" value="GATA_AreA"/>
    <property type="match status" value="1"/>
</dbReference>
<dbReference type="InterPro" id="IPR000679">
    <property type="entry name" value="Znf_GATA"/>
</dbReference>
<dbReference type="GO" id="GO:0008270">
    <property type="term" value="F:zinc ion binding"/>
    <property type="evidence" value="ECO:0007669"/>
    <property type="project" value="UniProtKB-KW"/>
</dbReference>
<feature type="domain" description="GATA-type" evidence="8">
    <location>
        <begin position="747"/>
        <end position="800"/>
    </location>
</feature>
<keyword evidence="10" id="KW-1185">Reference proteome</keyword>
<feature type="compositionally biased region" description="Low complexity" evidence="7">
    <location>
        <begin position="672"/>
        <end position="686"/>
    </location>
</feature>
<evidence type="ECO:0000256" key="7">
    <source>
        <dbReference type="SAM" id="MobiDB-lite"/>
    </source>
</evidence>
<dbReference type="EMBL" id="JAKELL010000030">
    <property type="protein sequence ID" value="KAH8990601.1"/>
    <property type="molecule type" value="Genomic_DNA"/>
</dbReference>
<keyword evidence="5" id="KW-0539">Nucleus</keyword>
<dbReference type="AlphaFoldDB" id="A0AAD4QAC8"/>
<dbReference type="InterPro" id="IPR013860">
    <property type="entry name" value="AreA_GATA"/>
</dbReference>
<accession>A0AAD4QAC8</accession>
<evidence type="ECO:0000259" key="8">
    <source>
        <dbReference type="PROSITE" id="PS50114"/>
    </source>
</evidence>
<dbReference type="GO" id="GO:0000978">
    <property type="term" value="F:RNA polymerase II cis-regulatory region sequence-specific DNA binding"/>
    <property type="evidence" value="ECO:0007669"/>
    <property type="project" value="TreeGrafter"/>
</dbReference>
<dbReference type="PRINTS" id="PR00619">
    <property type="entry name" value="GATAZNFINGER"/>
</dbReference>
<feature type="region of interest" description="Disordered" evidence="7">
    <location>
        <begin position="633"/>
        <end position="731"/>
    </location>
</feature>
<dbReference type="Pfam" id="PF00320">
    <property type="entry name" value="GATA"/>
    <property type="match status" value="1"/>
</dbReference>
<reference evidence="9" key="1">
    <citation type="submission" date="2022-01" db="EMBL/GenBank/DDBJ databases">
        <title>Comparative genomics reveals a dynamic genome evolution in the ectomycorrhizal milk-cap (Lactarius) mushrooms.</title>
        <authorList>
            <consortium name="DOE Joint Genome Institute"/>
            <person name="Lebreton A."/>
            <person name="Tang N."/>
            <person name="Kuo A."/>
            <person name="LaButti K."/>
            <person name="Drula E."/>
            <person name="Barry K."/>
            <person name="Clum A."/>
            <person name="Lipzen A."/>
            <person name="Mousain D."/>
            <person name="Ng V."/>
            <person name="Wang R."/>
            <person name="Wang X."/>
            <person name="Dai Y."/>
            <person name="Henrissat B."/>
            <person name="Grigoriev I.V."/>
            <person name="Guerin-Laguette A."/>
            <person name="Yu F."/>
            <person name="Martin F.M."/>
        </authorList>
    </citation>
    <scope>NUCLEOTIDE SEQUENCE</scope>
    <source>
        <strain evidence="9">QP</strain>
    </source>
</reference>
<name>A0AAD4QAC8_9AGAM</name>
<evidence type="ECO:0000256" key="2">
    <source>
        <dbReference type="ARBA" id="ARBA00022723"/>
    </source>
</evidence>
<dbReference type="GO" id="GO:0000122">
    <property type="term" value="P:negative regulation of transcription by RNA polymerase II"/>
    <property type="evidence" value="ECO:0007669"/>
    <property type="project" value="TreeGrafter"/>
</dbReference>
<feature type="region of interest" description="Disordered" evidence="7">
    <location>
        <begin position="798"/>
        <end position="890"/>
    </location>
</feature>
<organism evidence="9 10">
    <name type="scientific">Lactarius akahatsu</name>
    <dbReference type="NCBI Taxonomy" id="416441"/>
    <lineage>
        <taxon>Eukaryota</taxon>
        <taxon>Fungi</taxon>
        <taxon>Dikarya</taxon>
        <taxon>Basidiomycota</taxon>
        <taxon>Agaricomycotina</taxon>
        <taxon>Agaricomycetes</taxon>
        <taxon>Russulales</taxon>
        <taxon>Russulaceae</taxon>
        <taxon>Lactarius</taxon>
    </lineage>
</organism>
<feature type="region of interest" description="Disordered" evidence="7">
    <location>
        <begin position="433"/>
        <end position="469"/>
    </location>
</feature>
<evidence type="ECO:0000313" key="9">
    <source>
        <dbReference type="EMBL" id="KAH8990601.1"/>
    </source>
</evidence>
<dbReference type="Gene3D" id="3.30.50.10">
    <property type="entry name" value="Erythroid Transcription Factor GATA-1, subunit A"/>
    <property type="match status" value="1"/>
</dbReference>
<evidence type="ECO:0000256" key="4">
    <source>
        <dbReference type="ARBA" id="ARBA00022833"/>
    </source>
</evidence>
<sequence length="890" mass="94178">STYLPNSYATSSDYESNPDVTAGRSNAGLPPSLWMSPTSTPPSVPSTHSYASFHTVKTSRDSSVAATALSPSLSEVHNVSSGGYNFNDSPKSPGTSTRPDTSMFSDILSDSLFEPGTEGASTFPSPVLSGSPDLHSTALSPTDASQCDPEQLAKEDPLATQVWKMYARTKANLPHAQRMENLTWRMMALALKKKKDDETKLGGQGSELEQTSVQVKGEVASDTIPLSNEGKKETGMGEERGRRIDKGKAKVSVVGFDGVDGENQDGTEDDDEIVPMDWRAMSRSRSRVPMDWRPSSRSRSRPPPATGIQFDSVLSHPERLAFPPASSTIHNPFSLPVVPEHAGHHPHATTLPSGPHGTRYSHPIPADHHSADLHSYAGLPSSLPSFGLYGLSRAAASAATPLEQRSFPRHVRKTSFDHTVSKDGILAGLLGRHQVNGRPQPDTLIGTKRRADSPHAESMLRADPPSVQASPIVESPDTVHRFSLSHHHPTSSSNHPSGGSFPSAPFNFTYPGYDAFFDLHPAHSLPHDYPPILAAVDGARHPPSFQEHSHSRLLTAAYSPHTSPPLAPTEGLSAAAAAVSAVAESYARLNATNLAGVEDPPIDFLGMGMMYANGVDAASLSHQPFTHVDPTQILPAEHGENGFASLHPSPSSDGWGNGFISSAAASPEPRDASNGSSPPSAEGPSATTHRKIASTKRIQDAVARSVVARKKSTAPDHPPISQLRSSTSTPDLISAMSNGCVKGEDGETAPTVCTNCHTTNTPLWRRDPEGQPLCNACGLFYKLHGVVRPLSLKTDVIKKRNRASGAPNSGTRKNNPGLPKLVSSSTRPRSSTTSNTPLALPGSRLSPGSRVAASASATVAGSLALKRQRRTSTGGPGGLIRKLPTEGAGT</sequence>
<feature type="region of interest" description="Disordered" evidence="7">
    <location>
        <begin position="1"/>
        <end position="49"/>
    </location>
</feature>
<feature type="compositionally biased region" description="Low complexity" evidence="7">
    <location>
        <begin position="848"/>
        <end position="865"/>
    </location>
</feature>
<dbReference type="GO" id="GO:0005634">
    <property type="term" value="C:nucleus"/>
    <property type="evidence" value="ECO:0007669"/>
    <property type="project" value="UniProtKB-SubCell"/>
</dbReference>
<dbReference type="SMART" id="SM00401">
    <property type="entry name" value="ZnF_GATA"/>
    <property type="match status" value="1"/>
</dbReference>
<feature type="region of interest" description="Disordered" evidence="7">
    <location>
        <begin position="76"/>
        <end position="103"/>
    </location>
</feature>
<comment type="subcellular location">
    <subcellularLocation>
        <location evidence="1">Nucleus</location>
    </subcellularLocation>
</comment>
<keyword evidence="2" id="KW-0479">Metal-binding</keyword>
<feature type="compositionally biased region" description="Polar residues" evidence="7">
    <location>
        <begin position="1"/>
        <end position="19"/>
    </location>
</feature>
<keyword evidence="3 6" id="KW-0863">Zinc-finger</keyword>
<evidence type="ECO:0000256" key="1">
    <source>
        <dbReference type="ARBA" id="ARBA00004123"/>
    </source>
</evidence>
<feature type="compositionally biased region" description="Basic and acidic residues" evidence="7">
    <location>
        <begin position="449"/>
        <end position="460"/>
    </location>
</feature>
<dbReference type="PROSITE" id="PS00344">
    <property type="entry name" value="GATA_ZN_FINGER_1"/>
    <property type="match status" value="1"/>
</dbReference>
<feature type="region of interest" description="Disordered" evidence="7">
    <location>
        <begin position="115"/>
        <end position="152"/>
    </location>
</feature>
<dbReference type="GO" id="GO:0000981">
    <property type="term" value="F:DNA-binding transcription factor activity, RNA polymerase II-specific"/>
    <property type="evidence" value="ECO:0007669"/>
    <property type="project" value="TreeGrafter"/>
</dbReference>
<protein>
    <recommendedName>
        <fullName evidence="8">GATA-type domain-containing protein</fullName>
    </recommendedName>
</protein>
<dbReference type="CDD" id="cd00202">
    <property type="entry name" value="ZnF_GATA"/>
    <property type="match status" value="1"/>
</dbReference>
<feature type="non-terminal residue" evidence="9">
    <location>
        <position position="1"/>
    </location>
</feature>
<dbReference type="FunFam" id="3.30.50.10:FF:000007">
    <property type="entry name" value="Nitrogen regulatory AreA, N-terminal"/>
    <property type="match status" value="1"/>
</dbReference>
<dbReference type="PANTHER" id="PTHR10071:SF338">
    <property type="entry name" value="GATA-TYPE DOMAIN-CONTAINING PROTEIN"/>
    <property type="match status" value="1"/>
</dbReference>
<gene>
    <name evidence="9" type="ORF">EDB92DRAFT_1798900</name>
</gene>
<proteinExistence type="predicted"/>
<evidence type="ECO:0000256" key="5">
    <source>
        <dbReference type="ARBA" id="ARBA00023242"/>
    </source>
</evidence>
<feature type="compositionally biased region" description="Low complexity" evidence="7">
    <location>
        <begin position="823"/>
        <end position="837"/>
    </location>
</feature>
<feature type="compositionally biased region" description="Polar residues" evidence="7">
    <location>
        <begin position="722"/>
        <end position="731"/>
    </location>
</feature>